<dbReference type="AlphaFoldDB" id="A0A0B7N0Q6"/>
<proteinExistence type="predicted"/>
<organism evidence="1 2">
    <name type="scientific">Parasitella parasitica</name>
    <dbReference type="NCBI Taxonomy" id="35722"/>
    <lineage>
        <taxon>Eukaryota</taxon>
        <taxon>Fungi</taxon>
        <taxon>Fungi incertae sedis</taxon>
        <taxon>Mucoromycota</taxon>
        <taxon>Mucoromycotina</taxon>
        <taxon>Mucoromycetes</taxon>
        <taxon>Mucorales</taxon>
        <taxon>Mucorineae</taxon>
        <taxon>Mucoraceae</taxon>
        <taxon>Parasitella</taxon>
    </lineage>
</organism>
<gene>
    <name evidence="1" type="primary">PARPA_05782.1 scaffold 19890</name>
</gene>
<name>A0A0B7N0Q6_9FUNG</name>
<reference evidence="1 2" key="1">
    <citation type="submission" date="2014-09" db="EMBL/GenBank/DDBJ databases">
        <authorList>
            <person name="Ellenberger Sabrina"/>
        </authorList>
    </citation>
    <scope>NUCLEOTIDE SEQUENCE [LARGE SCALE GENOMIC DNA]</scope>
    <source>
        <strain evidence="1 2">CBS 412.66</strain>
    </source>
</reference>
<keyword evidence="2" id="KW-1185">Reference proteome</keyword>
<protein>
    <submittedName>
        <fullName evidence="1">Uncharacterized protein</fullName>
    </submittedName>
</protein>
<dbReference type="Proteomes" id="UP000054107">
    <property type="component" value="Unassembled WGS sequence"/>
</dbReference>
<accession>A0A0B7N0Q6</accession>
<evidence type="ECO:0000313" key="2">
    <source>
        <dbReference type="Proteomes" id="UP000054107"/>
    </source>
</evidence>
<dbReference type="EMBL" id="LN727106">
    <property type="protein sequence ID" value="CEP11881.1"/>
    <property type="molecule type" value="Genomic_DNA"/>
</dbReference>
<dbReference type="OrthoDB" id="2288839at2759"/>
<sequence>MAASAGARVWQLGEGLISSRRRIHQLHTKGSLAGRRVHQLDQPAGSIDVSVLVHENTSKTRKSKNQITTIGVNAKGFKHLLSIYFYVQMIRSEMEYGLAISTLSLGHFKKLESCQTKCIRRIFGALVDCLLK</sequence>
<evidence type="ECO:0000313" key="1">
    <source>
        <dbReference type="EMBL" id="CEP11881.1"/>
    </source>
</evidence>